<dbReference type="GO" id="GO:0030288">
    <property type="term" value="C:outer membrane-bounded periplasmic space"/>
    <property type="evidence" value="ECO:0007669"/>
    <property type="project" value="TreeGrafter"/>
</dbReference>
<dbReference type="InterPro" id="IPR002508">
    <property type="entry name" value="MurNAc-LAA_cat"/>
</dbReference>
<dbReference type="InterPro" id="IPR050695">
    <property type="entry name" value="N-acetylmuramoyl_amidase_3"/>
</dbReference>
<evidence type="ECO:0000259" key="2">
    <source>
        <dbReference type="SMART" id="SM00646"/>
    </source>
</evidence>
<dbReference type="GO" id="GO:0009253">
    <property type="term" value="P:peptidoglycan catabolic process"/>
    <property type="evidence" value="ECO:0007669"/>
    <property type="project" value="InterPro"/>
</dbReference>
<keyword evidence="1" id="KW-0378">Hydrolase</keyword>
<reference evidence="4" key="1">
    <citation type="submission" date="2017-02" db="EMBL/GenBank/DDBJ databases">
        <authorList>
            <person name="Varghese N."/>
            <person name="Submissions S."/>
        </authorList>
    </citation>
    <scope>NUCLEOTIDE SEQUENCE [LARGE SCALE GENOMIC DNA]</scope>
    <source>
        <strain evidence="4">DSM 16521</strain>
    </source>
</reference>
<dbReference type="EMBL" id="FUXM01000024">
    <property type="protein sequence ID" value="SKA09908.1"/>
    <property type="molecule type" value="Genomic_DNA"/>
</dbReference>
<dbReference type="SUPFAM" id="SSF53187">
    <property type="entry name" value="Zn-dependent exopeptidases"/>
    <property type="match status" value="1"/>
</dbReference>
<dbReference type="GO" id="GO:0008745">
    <property type="term" value="F:N-acetylmuramoyl-L-alanine amidase activity"/>
    <property type="evidence" value="ECO:0007669"/>
    <property type="project" value="InterPro"/>
</dbReference>
<dbReference type="OrthoDB" id="9772024at2"/>
<dbReference type="PANTHER" id="PTHR30404:SF0">
    <property type="entry name" value="N-ACETYLMURAMOYL-L-ALANINE AMIDASE AMIC"/>
    <property type="match status" value="1"/>
</dbReference>
<dbReference type="AlphaFoldDB" id="A0A1T4R2S9"/>
<proteinExistence type="predicted"/>
<accession>A0A1T4R2S9</accession>
<dbReference type="SMART" id="SM00646">
    <property type="entry name" value="Ami_3"/>
    <property type="match status" value="1"/>
</dbReference>
<dbReference type="NCBIfam" id="TIGR02883">
    <property type="entry name" value="spore_cwlD"/>
    <property type="match status" value="1"/>
</dbReference>
<feature type="domain" description="MurNAc-LAA" evidence="2">
    <location>
        <begin position="122"/>
        <end position="231"/>
    </location>
</feature>
<dbReference type="PANTHER" id="PTHR30404">
    <property type="entry name" value="N-ACETYLMURAMOYL-L-ALANINE AMIDASE"/>
    <property type="match status" value="1"/>
</dbReference>
<evidence type="ECO:0000313" key="3">
    <source>
        <dbReference type="EMBL" id="SKA09908.1"/>
    </source>
</evidence>
<organism evidence="3 4">
    <name type="scientific">Carboxydocella sporoproducens DSM 16521</name>
    <dbReference type="NCBI Taxonomy" id="1121270"/>
    <lineage>
        <taxon>Bacteria</taxon>
        <taxon>Bacillati</taxon>
        <taxon>Bacillota</taxon>
        <taxon>Clostridia</taxon>
        <taxon>Eubacteriales</taxon>
        <taxon>Clostridiales Family XVI. Incertae Sedis</taxon>
        <taxon>Carboxydocella</taxon>
    </lineage>
</organism>
<dbReference type="Pfam" id="PF01520">
    <property type="entry name" value="Amidase_3"/>
    <property type="match status" value="1"/>
</dbReference>
<dbReference type="RefSeq" id="WP_078665925.1">
    <property type="nucleotide sequence ID" value="NZ_FUXM01000024.1"/>
</dbReference>
<sequence length="244" mass="27041">MRVIYFRWRSLVSVLALLLIATGMGLYLGEKNRQEEILVMAPLLAGKMIILDPGHGGYDPGAKGKNGGVEKEITLAVSQRLALALAQSGAGVLMTRNGDYDLAPEDVDSLSLRKQLDLKKRVEIAESAKADLLLSIHVNAFPSEKWYGAQTFYQGGDARSKQLAEAIQSELQRITGTRRVAKTADIFTNRVSSMPSVTVEIGFISNPQEEKLMMDPDYQNKVAWAIYCGILQYYTKINQTEVQR</sequence>
<dbReference type="Proteomes" id="UP000189933">
    <property type="component" value="Unassembled WGS sequence"/>
</dbReference>
<evidence type="ECO:0000313" key="4">
    <source>
        <dbReference type="Proteomes" id="UP000189933"/>
    </source>
</evidence>
<keyword evidence="4" id="KW-1185">Reference proteome</keyword>
<dbReference type="CDD" id="cd02696">
    <property type="entry name" value="MurNAc-LAA"/>
    <property type="match status" value="1"/>
</dbReference>
<dbReference type="InterPro" id="IPR014234">
    <property type="entry name" value="Spore_CwlD"/>
</dbReference>
<gene>
    <name evidence="3" type="ORF">SAMN02745885_01890</name>
</gene>
<protein>
    <submittedName>
        <fullName evidence="3">N-acetylmuramoyl-L-alanine amidase</fullName>
    </submittedName>
</protein>
<name>A0A1T4R2S9_9FIRM</name>
<dbReference type="Gene3D" id="3.40.630.40">
    <property type="entry name" value="Zn-dependent exopeptidases"/>
    <property type="match status" value="1"/>
</dbReference>
<evidence type="ECO:0000256" key="1">
    <source>
        <dbReference type="ARBA" id="ARBA00022801"/>
    </source>
</evidence>